<organism evidence="2">
    <name type="scientific">uncultured Thermomicrobiales bacterium</name>
    <dbReference type="NCBI Taxonomy" id="1645740"/>
    <lineage>
        <taxon>Bacteria</taxon>
        <taxon>Pseudomonadati</taxon>
        <taxon>Thermomicrobiota</taxon>
        <taxon>Thermomicrobia</taxon>
        <taxon>Thermomicrobiales</taxon>
        <taxon>environmental samples</taxon>
    </lineage>
</organism>
<accession>A0A6J4UDS1</accession>
<name>A0A6J4UDS1_9BACT</name>
<feature type="non-terminal residue" evidence="2">
    <location>
        <position position="1"/>
    </location>
</feature>
<evidence type="ECO:0000313" key="2">
    <source>
        <dbReference type="EMBL" id="CAA9544851.1"/>
    </source>
</evidence>
<feature type="region of interest" description="Disordered" evidence="1">
    <location>
        <begin position="24"/>
        <end position="49"/>
    </location>
</feature>
<feature type="non-terminal residue" evidence="2">
    <location>
        <position position="49"/>
    </location>
</feature>
<dbReference type="AlphaFoldDB" id="A0A6J4UDS1"/>
<reference evidence="2" key="1">
    <citation type="submission" date="2020-02" db="EMBL/GenBank/DDBJ databases">
        <authorList>
            <person name="Meier V. D."/>
        </authorList>
    </citation>
    <scope>NUCLEOTIDE SEQUENCE</scope>
    <source>
        <strain evidence="2">AVDCRST_MAG33</strain>
    </source>
</reference>
<dbReference type="EMBL" id="CADCWK010000029">
    <property type="protein sequence ID" value="CAA9544851.1"/>
    <property type="molecule type" value="Genomic_DNA"/>
</dbReference>
<gene>
    <name evidence="2" type="ORF">AVDCRST_MAG33-347</name>
</gene>
<evidence type="ECO:0000256" key="1">
    <source>
        <dbReference type="SAM" id="MobiDB-lite"/>
    </source>
</evidence>
<proteinExistence type="predicted"/>
<protein>
    <submittedName>
        <fullName evidence="2">Uncharacterized protein</fullName>
    </submittedName>
</protein>
<sequence>NGHRRYDVPAEHRCRWLGHGDLDDLGAGRADGRRRGRGCGRRAAPPRQL</sequence>